<comment type="caution">
    <text evidence="1">The sequence shown here is derived from an EMBL/GenBank/DDBJ whole genome shotgun (WGS) entry which is preliminary data.</text>
</comment>
<dbReference type="AlphaFoldDB" id="A0A830DQ19"/>
<accession>A0A830DQ19</accession>
<reference evidence="1" key="2">
    <citation type="submission" date="2020-09" db="EMBL/GenBank/DDBJ databases">
        <authorList>
            <person name="Sun Q."/>
            <person name="Sedlacek I."/>
        </authorList>
    </citation>
    <scope>NUCLEOTIDE SEQUENCE</scope>
    <source>
        <strain evidence="1">CCM 7217</strain>
    </source>
</reference>
<protein>
    <submittedName>
        <fullName evidence="1">Uncharacterized protein</fullName>
    </submittedName>
</protein>
<organism evidence="1 2">
    <name type="scientific">Haloferax sulfurifontis</name>
    <dbReference type="NCBI Taxonomy" id="255616"/>
    <lineage>
        <taxon>Archaea</taxon>
        <taxon>Methanobacteriati</taxon>
        <taxon>Methanobacteriota</taxon>
        <taxon>Stenosarchaea group</taxon>
        <taxon>Halobacteria</taxon>
        <taxon>Halobacteriales</taxon>
        <taxon>Haloferacaceae</taxon>
        <taxon>Haloferax</taxon>
    </lineage>
</organism>
<proteinExistence type="predicted"/>
<gene>
    <name evidence="1" type="ORF">GCM10007209_09210</name>
</gene>
<dbReference type="EMBL" id="BMCI01000002">
    <property type="protein sequence ID" value="GGC49713.1"/>
    <property type="molecule type" value="Genomic_DNA"/>
</dbReference>
<reference evidence="1" key="1">
    <citation type="journal article" date="2014" name="Int. J. Syst. Evol. Microbiol.">
        <title>Complete genome sequence of Corynebacterium casei LMG S-19264T (=DSM 44701T), isolated from a smear-ripened cheese.</title>
        <authorList>
            <consortium name="US DOE Joint Genome Institute (JGI-PGF)"/>
            <person name="Walter F."/>
            <person name="Albersmeier A."/>
            <person name="Kalinowski J."/>
            <person name="Ruckert C."/>
        </authorList>
    </citation>
    <scope>NUCLEOTIDE SEQUENCE</scope>
    <source>
        <strain evidence="1">CCM 7217</strain>
    </source>
</reference>
<name>A0A830DQ19_9EURY</name>
<dbReference type="RefSeq" id="WP_188423297.1">
    <property type="nucleotide sequence ID" value="NZ_BMCI01000002.1"/>
</dbReference>
<dbReference type="Proteomes" id="UP000646833">
    <property type="component" value="Unassembled WGS sequence"/>
</dbReference>
<sequence length="184" mass="20437">MARDDMIGVRVSEAEKKKFEKHIEDTSEYDSVPRMMRSLTRDHINGYGEEATTAVDAEELVNAVEIGLSSVHERLEELEDMVAEVNAATVSSDEHSALAHDIVAELPVYPDGPEFPHPADLDSGSPDNIQTARALSTAGAWANYFEVDDDDARSALARALRFPDVKFVEGESGYRRYYKTTEDI</sequence>
<evidence type="ECO:0000313" key="2">
    <source>
        <dbReference type="Proteomes" id="UP000646833"/>
    </source>
</evidence>
<evidence type="ECO:0000313" key="1">
    <source>
        <dbReference type="EMBL" id="GGC49713.1"/>
    </source>
</evidence>